<sequence>MLINLVRQRLQTLFSHFLIPANMCSNGLLYLARLVNFVASDNSVLELQLSASVHVIGENDRCTSMVYLLCNGPGLFSVGPIRIRVDRATLLYAGQAENFRQRDSSRRGPMRGSGIKICLGHDLTQYQKDCLESIWINFLRCEYGVNCRNVSPYPRYIYTTQHPVDIDDRASHISHINMENIPTYGLLRRLLFVGTAPPNRISDSDYYRRLLDRHAQPLMDWEVEIDNSRSIRELRDIYLADVENDYLPGFINHFPDRSSERFDDMSRTLSTQEIRQYDANLRNRIEELHRTVIVFYGARPTHMVPFIQRWVFLSQVCSNVEIYWHARDSCGFIMWWPDLGLRNHASTVAQTRMDNIWTLLRYKMMLLLLRVNQYLADGEFGVTPSQANQIIEWLAGHPVSLHLKRLLVSLAQNWMSTNEEELETEWLLDLTTPPSEAVPNDVQDPDAPGMSYVLNPNLLQNENEEVGEGSASATNQPPLTTGSVAETIAGWAPGVVTQHWSQTLRRVPWLHTMSDEEQAAELRSTISIWVASTPQRGLANSIARGTFEPRQGETNEQQLARFQREVNMARIARNHRPDSTRLTCVYCNQVIQKVVTRNGSVVVRTQTEGCPNSDKIKLGWSLVSGVFEDIFPDENIFVLFARAQVPRSALNQNQLARDVAIYCLNNDWHPQVQHLMDVRYYPWWRSLMEVYAAGETPGSVKSGWITGVKEAMAKVAHTEPIYIIQRQKTRAEGYRPSRSESTNTMTVYAFRPESTAEHDILGLEQR</sequence>
<gene>
    <name evidence="1" type="ORF">INT43_001725</name>
</gene>
<evidence type="ECO:0000313" key="1">
    <source>
        <dbReference type="EMBL" id="KAG2178879.1"/>
    </source>
</evidence>
<name>A0A8H7PSS9_MORIS</name>
<evidence type="ECO:0000313" key="2">
    <source>
        <dbReference type="Proteomes" id="UP000654370"/>
    </source>
</evidence>
<dbReference type="AlphaFoldDB" id="A0A8H7PSS9"/>
<dbReference type="EMBL" id="JAEPQZ010000007">
    <property type="protein sequence ID" value="KAG2178879.1"/>
    <property type="molecule type" value="Genomic_DNA"/>
</dbReference>
<proteinExistence type="predicted"/>
<dbReference type="OrthoDB" id="10474302at2759"/>
<dbReference type="Proteomes" id="UP000654370">
    <property type="component" value="Unassembled WGS sequence"/>
</dbReference>
<organism evidence="1 2">
    <name type="scientific">Mortierella isabellina</name>
    <name type="common">Filamentous fungus</name>
    <name type="synonym">Umbelopsis isabellina</name>
    <dbReference type="NCBI Taxonomy" id="91625"/>
    <lineage>
        <taxon>Eukaryota</taxon>
        <taxon>Fungi</taxon>
        <taxon>Fungi incertae sedis</taxon>
        <taxon>Mucoromycota</taxon>
        <taxon>Mucoromycotina</taxon>
        <taxon>Umbelopsidomycetes</taxon>
        <taxon>Umbelopsidales</taxon>
        <taxon>Umbelopsidaceae</taxon>
        <taxon>Umbelopsis</taxon>
    </lineage>
</organism>
<reference evidence="1" key="1">
    <citation type="submission" date="2020-12" db="EMBL/GenBank/DDBJ databases">
        <title>Metabolic potential, ecology and presence of endohyphal bacteria is reflected in genomic diversity of Mucoromycotina.</title>
        <authorList>
            <person name="Muszewska A."/>
            <person name="Okrasinska A."/>
            <person name="Steczkiewicz K."/>
            <person name="Drgas O."/>
            <person name="Orlowska M."/>
            <person name="Perlinska-Lenart U."/>
            <person name="Aleksandrzak-Piekarczyk T."/>
            <person name="Szatraj K."/>
            <person name="Zielenkiewicz U."/>
            <person name="Pilsyk S."/>
            <person name="Malc E."/>
            <person name="Mieczkowski P."/>
            <person name="Kruszewska J.S."/>
            <person name="Biernat P."/>
            <person name="Pawlowska J."/>
        </authorList>
    </citation>
    <scope>NUCLEOTIDE SEQUENCE</scope>
    <source>
        <strain evidence="1">WA0000067209</strain>
    </source>
</reference>
<protein>
    <submittedName>
        <fullName evidence="1">Uncharacterized protein</fullName>
    </submittedName>
</protein>
<comment type="caution">
    <text evidence="1">The sequence shown here is derived from an EMBL/GenBank/DDBJ whole genome shotgun (WGS) entry which is preliminary data.</text>
</comment>
<accession>A0A8H7PSS9</accession>
<keyword evidence="2" id="KW-1185">Reference proteome</keyword>